<dbReference type="InterPro" id="IPR009057">
    <property type="entry name" value="Homeodomain-like_sf"/>
</dbReference>
<dbReference type="Gene3D" id="2.60.120.10">
    <property type="entry name" value="Jelly Rolls"/>
    <property type="match status" value="1"/>
</dbReference>
<keyword evidence="6" id="KW-1185">Reference proteome</keyword>
<gene>
    <name evidence="5" type="primary">celD</name>
    <name evidence="5" type="ORF">NCTC10476_00073</name>
</gene>
<dbReference type="InterPro" id="IPR013096">
    <property type="entry name" value="Cupin_2"/>
</dbReference>
<dbReference type="Pfam" id="PF07883">
    <property type="entry name" value="Cupin_2"/>
    <property type="match status" value="1"/>
</dbReference>
<protein>
    <submittedName>
        <fullName evidence="5">DNA-binding transcriptional regulator ChbR</fullName>
    </submittedName>
</protein>
<keyword evidence="3" id="KW-0804">Transcription</keyword>
<keyword evidence="1" id="KW-0805">Transcription regulation</keyword>
<dbReference type="Pfam" id="PF12833">
    <property type="entry name" value="HTH_18"/>
    <property type="match status" value="1"/>
</dbReference>
<organism evidence="5 6">
    <name type="scientific">Yersinia ruckeri</name>
    <dbReference type="NCBI Taxonomy" id="29486"/>
    <lineage>
        <taxon>Bacteria</taxon>
        <taxon>Pseudomonadati</taxon>
        <taxon>Pseudomonadota</taxon>
        <taxon>Gammaproteobacteria</taxon>
        <taxon>Enterobacterales</taxon>
        <taxon>Yersiniaceae</taxon>
        <taxon>Yersinia</taxon>
    </lineage>
</organism>
<evidence type="ECO:0000256" key="3">
    <source>
        <dbReference type="ARBA" id="ARBA00023163"/>
    </source>
</evidence>
<evidence type="ECO:0000256" key="2">
    <source>
        <dbReference type="ARBA" id="ARBA00023125"/>
    </source>
</evidence>
<sequence>MVNKMEVRLVRKKDFFDDKEFHLFIYNKTESATGLHRHDYYEYTLILTGMCYQEVNGKRVFLERGDFVFIPIGSHHQSFYEFGATRILNVCVSKAFFEKHYGHLLLRTIVASQAYRLKGDFLSYIESAISAAHVQDDELTELLELLTFYVTNRICHYKETAPNDDIPLWLKTTVDKMHDKSQFSEKALANMVALSGKTQEYLTRATQRFYQKTPMQIINEIRINFAKTQLEVTNYLVSDIAFEAGYSDSTLFIKNFKKLTSFTPGNYRKKFYGVTERLSH</sequence>
<dbReference type="InterPro" id="IPR020449">
    <property type="entry name" value="Tscrpt_reg_AraC-type_HTH"/>
</dbReference>
<dbReference type="GO" id="GO:0043565">
    <property type="term" value="F:sequence-specific DNA binding"/>
    <property type="evidence" value="ECO:0007669"/>
    <property type="project" value="InterPro"/>
</dbReference>
<keyword evidence="2 5" id="KW-0238">DNA-binding</keyword>
<dbReference type="PANTHER" id="PTHR43280">
    <property type="entry name" value="ARAC-FAMILY TRANSCRIPTIONAL REGULATOR"/>
    <property type="match status" value="1"/>
</dbReference>
<evidence type="ECO:0000313" key="6">
    <source>
        <dbReference type="Proteomes" id="UP000255169"/>
    </source>
</evidence>
<dbReference type="SUPFAM" id="SSF51182">
    <property type="entry name" value="RmlC-like cupins"/>
    <property type="match status" value="1"/>
</dbReference>
<dbReference type="AlphaFoldDB" id="A0A380QJS3"/>
<dbReference type="STRING" id="29486.UGYR_03265"/>
<dbReference type="PRINTS" id="PR00032">
    <property type="entry name" value="HTHARAC"/>
</dbReference>
<accession>A0A380QJS3</accession>
<dbReference type="PROSITE" id="PS01124">
    <property type="entry name" value="HTH_ARAC_FAMILY_2"/>
    <property type="match status" value="1"/>
</dbReference>
<dbReference type="KEGG" id="yru:BD65_608"/>
<dbReference type="PROSITE" id="PS00041">
    <property type="entry name" value="HTH_ARAC_FAMILY_1"/>
    <property type="match status" value="1"/>
</dbReference>
<dbReference type="SUPFAM" id="SSF46689">
    <property type="entry name" value="Homeodomain-like"/>
    <property type="match status" value="1"/>
</dbReference>
<evidence type="ECO:0000256" key="1">
    <source>
        <dbReference type="ARBA" id="ARBA00023015"/>
    </source>
</evidence>
<dbReference type="NCBIfam" id="NF007633">
    <property type="entry name" value="PRK10296.1"/>
    <property type="match status" value="1"/>
</dbReference>
<reference evidence="5 6" key="1">
    <citation type="submission" date="2018-06" db="EMBL/GenBank/DDBJ databases">
        <authorList>
            <consortium name="Pathogen Informatics"/>
            <person name="Doyle S."/>
        </authorList>
    </citation>
    <scope>NUCLEOTIDE SEQUENCE [LARGE SCALE GENOMIC DNA]</scope>
    <source>
        <strain evidence="5 6">NCTC10476</strain>
    </source>
</reference>
<dbReference type="InterPro" id="IPR011051">
    <property type="entry name" value="RmlC_Cupin_sf"/>
</dbReference>
<dbReference type="Proteomes" id="UP000255169">
    <property type="component" value="Unassembled WGS sequence"/>
</dbReference>
<dbReference type="SMART" id="SM00342">
    <property type="entry name" value="HTH_ARAC"/>
    <property type="match status" value="1"/>
</dbReference>
<dbReference type="OrthoDB" id="5582699at2"/>
<dbReference type="InterPro" id="IPR018062">
    <property type="entry name" value="HTH_AraC-typ_CS"/>
</dbReference>
<dbReference type="GO" id="GO:0003700">
    <property type="term" value="F:DNA-binding transcription factor activity"/>
    <property type="evidence" value="ECO:0007669"/>
    <property type="project" value="InterPro"/>
</dbReference>
<dbReference type="EMBL" id="UHJG01000001">
    <property type="protein sequence ID" value="SUP98499.1"/>
    <property type="molecule type" value="Genomic_DNA"/>
</dbReference>
<evidence type="ECO:0000259" key="4">
    <source>
        <dbReference type="PROSITE" id="PS01124"/>
    </source>
</evidence>
<dbReference type="RefSeq" id="WP_071665670.1">
    <property type="nucleotide sequence ID" value="NZ_CABIHR010000025.1"/>
</dbReference>
<dbReference type="InterPro" id="IPR014710">
    <property type="entry name" value="RmlC-like_jellyroll"/>
</dbReference>
<feature type="domain" description="HTH araC/xylS-type" evidence="4">
    <location>
        <begin position="164"/>
        <end position="270"/>
    </location>
</feature>
<dbReference type="PANTHER" id="PTHR43280:SF12">
    <property type="entry name" value="HTH-TYPE TRANSCRIPTIONAL REGULATOR CHBR"/>
    <property type="match status" value="1"/>
</dbReference>
<proteinExistence type="predicted"/>
<dbReference type="Gene3D" id="1.10.10.60">
    <property type="entry name" value="Homeodomain-like"/>
    <property type="match status" value="1"/>
</dbReference>
<name>A0A380QJS3_YERRU</name>
<evidence type="ECO:0000313" key="5">
    <source>
        <dbReference type="EMBL" id="SUP98499.1"/>
    </source>
</evidence>
<dbReference type="InterPro" id="IPR018060">
    <property type="entry name" value="HTH_AraC"/>
</dbReference>